<protein>
    <recommendedName>
        <fullName evidence="3">DUF2399 domain-containing protein</fullName>
    </recommendedName>
</protein>
<evidence type="ECO:0000313" key="1">
    <source>
        <dbReference type="EMBL" id="QOY25839.1"/>
    </source>
</evidence>
<proteinExistence type="predicted"/>
<dbReference type="EMBL" id="CP063687">
    <property type="protein sequence ID" value="QOY25839.1"/>
    <property type="molecule type" value="Genomic_DNA"/>
</dbReference>
<sequence>MVSVELQDYLQYHIVLKNESLHVSDASEENGIIHIPVIKRTARTRRTVARLMVGINTDLQGIDKIPTKLTNSFKSPNTKKQVDLSDETYEWIRFGWIIREIRLEKDERTVKTERYRMGFILYQLSLKAEAEAEKESRNWILDWNKQWEVARRSDVPGFEQDQRADVVSLLAKHIDEIASETERVLAGEAKLIKSIHPSWRLRKQVVFLHFLIALYQLACTEKHFDWKQIGATYYRMIGGSKQFDAYKKEFIEETENLLHRPIQLLGLASMGTITPLFFTGPMQGDYVDYRYGTVHATTDLAVFSETFNTKADVLWLVENRGVLTRMAYEEEFLRGTKSFVLGVDGQVRSAHRLLISQVVTCVSQVIIWTDVDKAGYLIAEQLYKLTQDEHVLTKWIVPPLTVVTEWETFANKYQQSIQMRKEEQEQEIGGAELWKKWINH</sequence>
<evidence type="ECO:0000313" key="2">
    <source>
        <dbReference type="Proteomes" id="UP000587477"/>
    </source>
</evidence>
<name>A0A411A3Q7_BACVE</name>
<dbReference type="Proteomes" id="UP000587477">
    <property type="component" value="Chromosome"/>
</dbReference>
<accession>A0A411A3Q7</accession>
<dbReference type="CDD" id="cd00188">
    <property type="entry name" value="TOPRIM"/>
    <property type="match status" value="1"/>
</dbReference>
<evidence type="ECO:0008006" key="3">
    <source>
        <dbReference type="Google" id="ProtNLM"/>
    </source>
</evidence>
<reference evidence="2" key="1">
    <citation type="submission" date="2020-10" db="EMBL/GenBank/DDBJ databases">
        <title>Complete genome sequence of Bacillus velezensis NST6.</title>
        <authorList>
            <person name="Choi J."/>
        </authorList>
    </citation>
    <scope>NUCLEOTIDE SEQUENCE [LARGE SCALE GENOMIC DNA]</scope>
    <source>
        <strain evidence="2">NST6</strain>
    </source>
</reference>
<organism evidence="1 2">
    <name type="scientific">Bacillus velezensis</name>
    <dbReference type="NCBI Taxonomy" id="492670"/>
    <lineage>
        <taxon>Bacteria</taxon>
        <taxon>Bacillati</taxon>
        <taxon>Bacillota</taxon>
        <taxon>Bacilli</taxon>
        <taxon>Bacillales</taxon>
        <taxon>Bacillaceae</taxon>
        <taxon>Bacillus</taxon>
        <taxon>Bacillus amyloliquefaciens group</taxon>
    </lineage>
</organism>
<dbReference type="AlphaFoldDB" id="A0A411A3Q7"/>
<gene>
    <name evidence="1" type="ORF">BACVE_000769</name>
</gene>